<evidence type="ECO:0008006" key="3">
    <source>
        <dbReference type="Google" id="ProtNLM"/>
    </source>
</evidence>
<dbReference type="Gene3D" id="1.25.40.10">
    <property type="entry name" value="Tetratricopeptide repeat domain"/>
    <property type="match status" value="1"/>
</dbReference>
<reference evidence="2" key="1">
    <citation type="submission" date="2023-08" db="EMBL/GenBank/DDBJ databases">
        <title>Rhodospirillaceae gen. nov., a novel taxon isolated from the Yangtze River Yuezi River estuary sludge.</title>
        <authorList>
            <person name="Ruan L."/>
        </authorList>
    </citation>
    <scope>NUCLEOTIDE SEQUENCE [LARGE SCALE GENOMIC DNA]</scope>
    <source>
        <strain evidence="2">R-7</strain>
    </source>
</reference>
<organism evidence="1 2">
    <name type="scientific">Dongia sedimenti</name>
    <dbReference type="NCBI Taxonomy" id="3064282"/>
    <lineage>
        <taxon>Bacteria</taxon>
        <taxon>Pseudomonadati</taxon>
        <taxon>Pseudomonadota</taxon>
        <taxon>Alphaproteobacteria</taxon>
        <taxon>Rhodospirillales</taxon>
        <taxon>Dongiaceae</taxon>
        <taxon>Dongia</taxon>
    </lineage>
</organism>
<dbReference type="RefSeq" id="WP_379955300.1">
    <property type="nucleotide sequence ID" value="NZ_JAUYVI010000003.1"/>
</dbReference>
<evidence type="ECO:0000313" key="2">
    <source>
        <dbReference type="Proteomes" id="UP001230156"/>
    </source>
</evidence>
<sequence>MAGFCGDDCQGFGKPASSSHAAGRCSVKLPGLPSYVLIGALVAPGAFAQQAQFNPTQCEGRTAQDCNDLMGSFELPPEERQKVLLSRATARLQQHDLEGSIAEYREMTVIDPQSWMAYSTLGFLESIGEKWKEAVVDLKRAIEIAPDQDRIRGMLAVALAKSGDCSGAKATLAEEKARAKDPSTVVAADQTVSDACR</sequence>
<comment type="caution">
    <text evidence="1">The sequence shown here is derived from an EMBL/GenBank/DDBJ whole genome shotgun (WGS) entry which is preliminary data.</text>
</comment>
<evidence type="ECO:0000313" key="1">
    <source>
        <dbReference type="EMBL" id="MDQ7247859.1"/>
    </source>
</evidence>
<protein>
    <recommendedName>
        <fullName evidence="3">Tetratricopeptide repeat protein</fullName>
    </recommendedName>
</protein>
<dbReference type="EMBL" id="JAUYVI010000003">
    <property type="protein sequence ID" value="MDQ7247859.1"/>
    <property type="molecule type" value="Genomic_DNA"/>
</dbReference>
<dbReference type="InterPro" id="IPR011990">
    <property type="entry name" value="TPR-like_helical_dom_sf"/>
</dbReference>
<keyword evidence="2" id="KW-1185">Reference proteome</keyword>
<proteinExistence type="predicted"/>
<gene>
    <name evidence="1" type="ORF">Q8A70_09285</name>
</gene>
<name>A0ABU0YJG1_9PROT</name>
<dbReference type="Pfam" id="PF14559">
    <property type="entry name" value="TPR_19"/>
    <property type="match status" value="1"/>
</dbReference>
<accession>A0ABU0YJG1</accession>
<dbReference type="SUPFAM" id="SSF48452">
    <property type="entry name" value="TPR-like"/>
    <property type="match status" value="1"/>
</dbReference>
<dbReference type="Proteomes" id="UP001230156">
    <property type="component" value="Unassembled WGS sequence"/>
</dbReference>